<dbReference type="InterPro" id="IPR014001">
    <property type="entry name" value="Helicase_ATP-bd"/>
</dbReference>
<dbReference type="GO" id="GO:0004386">
    <property type="term" value="F:helicase activity"/>
    <property type="evidence" value="ECO:0007669"/>
    <property type="project" value="UniProtKB-KW"/>
</dbReference>
<proteinExistence type="predicted"/>
<feature type="region of interest" description="Disordered" evidence="5">
    <location>
        <begin position="1"/>
        <end position="46"/>
    </location>
</feature>
<accession>A0A8S3JFQ7</accession>
<keyword evidence="4" id="KW-0067">ATP-binding</keyword>
<dbReference type="SUPFAM" id="SSF52540">
    <property type="entry name" value="P-loop containing nucleoside triphosphate hydrolases"/>
    <property type="match status" value="1"/>
</dbReference>
<keyword evidence="3" id="KW-0347">Helicase</keyword>
<protein>
    <recommendedName>
        <fullName evidence="6">Helicase ATP-binding domain-containing protein</fullName>
    </recommendedName>
</protein>
<dbReference type="EMBL" id="CAJOBJ010359733">
    <property type="protein sequence ID" value="CAF5217188.1"/>
    <property type="molecule type" value="Genomic_DNA"/>
</dbReference>
<evidence type="ECO:0000256" key="1">
    <source>
        <dbReference type="ARBA" id="ARBA00022741"/>
    </source>
</evidence>
<reference evidence="8" key="1">
    <citation type="submission" date="2021-02" db="EMBL/GenBank/DDBJ databases">
        <authorList>
            <person name="Nowell W R."/>
        </authorList>
    </citation>
    <scope>NUCLEOTIDE SEQUENCE</scope>
</reference>
<comment type="caution">
    <text evidence="8">The sequence shown here is derived from an EMBL/GenBank/DDBJ whole genome shotgun (WGS) entry which is preliminary data.</text>
</comment>
<evidence type="ECO:0000259" key="6">
    <source>
        <dbReference type="PROSITE" id="PS51192"/>
    </source>
</evidence>
<dbReference type="GO" id="GO:0016787">
    <property type="term" value="F:hydrolase activity"/>
    <property type="evidence" value="ECO:0007669"/>
    <property type="project" value="UniProtKB-KW"/>
</dbReference>
<dbReference type="InterPro" id="IPR027417">
    <property type="entry name" value="P-loop_NTPase"/>
</dbReference>
<feature type="domain" description="Helicase ATP-binding" evidence="6">
    <location>
        <begin position="74"/>
        <end position="130"/>
    </location>
</feature>
<evidence type="ECO:0000256" key="2">
    <source>
        <dbReference type="ARBA" id="ARBA00022801"/>
    </source>
</evidence>
<evidence type="ECO:0000256" key="5">
    <source>
        <dbReference type="SAM" id="MobiDB-lite"/>
    </source>
</evidence>
<sequence>MKHKKQTQVVEEESEQDQSNSQEDNGSNETTNGHLSEEDKEKGNLKNFTISKKSIKKLKAHNIEFLYPVQVKSYATIYEQKDCLIQASNGAGKTLAFVIPIVELLQSDKSVQLVPGRGPRVLVVVPTRES</sequence>
<feature type="non-terminal residue" evidence="8">
    <location>
        <position position="1"/>
    </location>
</feature>
<keyword evidence="1" id="KW-0547">Nucleotide-binding</keyword>
<evidence type="ECO:0000313" key="7">
    <source>
        <dbReference type="EMBL" id="CAF5068045.1"/>
    </source>
</evidence>
<evidence type="ECO:0000256" key="4">
    <source>
        <dbReference type="ARBA" id="ARBA00022840"/>
    </source>
</evidence>
<dbReference type="Pfam" id="PF00270">
    <property type="entry name" value="DEAD"/>
    <property type="match status" value="1"/>
</dbReference>
<dbReference type="Proteomes" id="UP000681967">
    <property type="component" value="Unassembled WGS sequence"/>
</dbReference>
<name>A0A8S3JFQ7_9BILA</name>
<keyword evidence="2" id="KW-0378">Hydrolase</keyword>
<dbReference type="PROSITE" id="PS51192">
    <property type="entry name" value="HELICASE_ATP_BIND_1"/>
    <property type="match status" value="1"/>
</dbReference>
<dbReference type="AlphaFoldDB" id="A0A8S3JFQ7"/>
<evidence type="ECO:0000313" key="9">
    <source>
        <dbReference type="Proteomes" id="UP000681720"/>
    </source>
</evidence>
<feature type="compositionally biased region" description="Basic and acidic residues" evidence="5">
    <location>
        <begin position="35"/>
        <end position="44"/>
    </location>
</feature>
<dbReference type="EMBL" id="CAJOBH010230056">
    <property type="protein sequence ID" value="CAF5068045.1"/>
    <property type="molecule type" value="Genomic_DNA"/>
</dbReference>
<dbReference type="InterPro" id="IPR011545">
    <property type="entry name" value="DEAD/DEAH_box_helicase_dom"/>
</dbReference>
<dbReference type="PANTHER" id="PTHR47960">
    <property type="entry name" value="DEAD-BOX ATP-DEPENDENT RNA HELICASE 50"/>
    <property type="match status" value="1"/>
</dbReference>
<dbReference type="Gene3D" id="3.40.50.300">
    <property type="entry name" value="P-loop containing nucleotide triphosphate hydrolases"/>
    <property type="match status" value="1"/>
</dbReference>
<gene>
    <name evidence="7" type="ORF">BYL167_LOCUS60191</name>
    <name evidence="8" type="ORF">GIL414_LOCUS82291</name>
</gene>
<evidence type="ECO:0000313" key="8">
    <source>
        <dbReference type="EMBL" id="CAF5217188.1"/>
    </source>
</evidence>
<dbReference type="GO" id="GO:0005524">
    <property type="term" value="F:ATP binding"/>
    <property type="evidence" value="ECO:0007669"/>
    <property type="project" value="UniProtKB-KW"/>
</dbReference>
<organism evidence="8 9">
    <name type="scientific">Rotaria magnacalcarata</name>
    <dbReference type="NCBI Taxonomy" id="392030"/>
    <lineage>
        <taxon>Eukaryota</taxon>
        <taxon>Metazoa</taxon>
        <taxon>Spiralia</taxon>
        <taxon>Gnathifera</taxon>
        <taxon>Rotifera</taxon>
        <taxon>Eurotatoria</taxon>
        <taxon>Bdelloidea</taxon>
        <taxon>Philodinida</taxon>
        <taxon>Philodinidae</taxon>
        <taxon>Rotaria</taxon>
    </lineage>
</organism>
<dbReference type="Proteomes" id="UP000681720">
    <property type="component" value="Unassembled WGS sequence"/>
</dbReference>
<dbReference type="GO" id="GO:0003676">
    <property type="term" value="F:nucleic acid binding"/>
    <property type="evidence" value="ECO:0007669"/>
    <property type="project" value="InterPro"/>
</dbReference>
<evidence type="ECO:0000256" key="3">
    <source>
        <dbReference type="ARBA" id="ARBA00022806"/>
    </source>
</evidence>